<dbReference type="Gene3D" id="1.10.260.40">
    <property type="entry name" value="lambda repressor-like DNA-binding domains"/>
    <property type="match status" value="1"/>
</dbReference>
<keyword evidence="3" id="KW-1185">Reference proteome</keyword>
<sequence>MDIASIRTLQTEAEYEAALSAVRPYFEAEPAEGTPEAAHFDALVLLIEEYEARHFPIDRASPVEVVKAVMEVNNYTRADLVAVIGSKARAADLLNGRREINLDQIRKLSRAWGIPPAALIAELVA</sequence>
<reference evidence="2 3" key="1">
    <citation type="submission" date="2019-07" db="EMBL/GenBank/DDBJ databases">
        <title>Ln-dependent methylotrophs.</title>
        <authorList>
            <person name="Tani A."/>
        </authorList>
    </citation>
    <scope>NUCLEOTIDE SEQUENCE [LARGE SCALE GENOMIC DNA]</scope>
    <source>
        <strain evidence="2 3">SM12</strain>
    </source>
</reference>
<feature type="domain" description="HTH cro/C1-type" evidence="1">
    <location>
        <begin position="66"/>
        <end position="119"/>
    </location>
</feature>
<organism evidence="2 3">
    <name type="scientific">Rhizobium straminoryzae</name>
    <dbReference type="NCBI Taxonomy" id="1387186"/>
    <lineage>
        <taxon>Bacteria</taxon>
        <taxon>Pseudomonadati</taxon>
        <taxon>Pseudomonadota</taxon>
        <taxon>Alphaproteobacteria</taxon>
        <taxon>Hyphomicrobiales</taxon>
        <taxon>Rhizobiaceae</taxon>
        <taxon>Rhizobium/Agrobacterium group</taxon>
        <taxon>Rhizobium</taxon>
    </lineage>
</organism>
<proteinExistence type="predicted"/>
<dbReference type="GO" id="GO:0006355">
    <property type="term" value="P:regulation of DNA-templated transcription"/>
    <property type="evidence" value="ECO:0007669"/>
    <property type="project" value="InterPro"/>
</dbReference>
<dbReference type="GO" id="GO:0001046">
    <property type="term" value="F:core promoter sequence-specific DNA binding"/>
    <property type="evidence" value="ECO:0007669"/>
    <property type="project" value="TreeGrafter"/>
</dbReference>
<dbReference type="PANTHER" id="PTHR40455:SF1">
    <property type="entry name" value="ANTITOXIN HIGA"/>
    <property type="match status" value="1"/>
</dbReference>
<protein>
    <submittedName>
        <fullName evidence="2">Transcriptional regulator</fullName>
    </submittedName>
</protein>
<dbReference type="EMBL" id="VJMG01000062">
    <property type="protein sequence ID" value="TRL35803.1"/>
    <property type="molecule type" value="Genomic_DNA"/>
</dbReference>
<dbReference type="RefSeq" id="WP_143126893.1">
    <property type="nucleotide sequence ID" value="NZ_VJMG01000062.1"/>
</dbReference>
<evidence type="ECO:0000259" key="1">
    <source>
        <dbReference type="PROSITE" id="PS50943"/>
    </source>
</evidence>
<accession>A0A549T1P3</accession>
<dbReference type="PROSITE" id="PS50943">
    <property type="entry name" value="HTH_CROC1"/>
    <property type="match status" value="1"/>
</dbReference>
<dbReference type="PANTHER" id="PTHR40455">
    <property type="entry name" value="ANTITOXIN HIGA"/>
    <property type="match status" value="1"/>
</dbReference>
<evidence type="ECO:0000313" key="3">
    <source>
        <dbReference type="Proteomes" id="UP000316801"/>
    </source>
</evidence>
<dbReference type="Proteomes" id="UP000316801">
    <property type="component" value="Unassembled WGS sequence"/>
</dbReference>
<dbReference type="SUPFAM" id="SSF47413">
    <property type="entry name" value="lambda repressor-like DNA-binding domains"/>
    <property type="match status" value="1"/>
</dbReference>
<dbReference type="InterPro" id="IPR001387">
    <property type="entry name" value="Cro/C1-type_HTH"/>
</dbReference>
<evidence type="ECO:0000313" key="2">
    <source>
        <dbReference type="EMBL" id="TRL35803.1"/>
    </source>
</evidence>
<dbReference type="InterPro" id="IPR039060">
    <property type="entry name" value="Antitox_HigA"/>
</dbReference>
<gene>
    <name evidence="2" type="ORF">FNA46_19565</name>
</gene>
<name>A0A549T1P3_9HYPH</name>
<comment type="caution">
    <text evidence="2">The sequence shown here is derived from an EMBL/GenBank/DDBJ whole genome shotgun (WGS) entry which is preliminary data.</text>
</comment>
<dbReference type="AlphaFoldDB" id="A0A549T1P3"/>
<dbReference type="InterPro" id="IPR010982">
    <property type="entry name" value="Lambda_DNA-bd_dom_sf"/>
</dbReference>